<protein>
    <submittedName>
        <fullName evidence="1">Uncharacterized protein</fullName>
    </submittedName>
</protein>
<keyword evidence="2" id="KW-1185">Reference proteome</keyword>
<evidence type="ECO:0000313" key="1">
    <source>
        <dbReference type="EMBL" id="QDU88404.1"/>
    </source>
</evidence>
<gene>
    <name evidence="1" type="ORF">Pla175_17800</name>
</gene>
<name>A0A518DA99_9BACT</name>
<dbReference type="KEGG" id="pnd:Pla175_17800"/>
<reference evidence="1 2" key="1">
    <citation type="submission" date="2019-02" db="EMBL/GenBank/DDBJ databases">
        <title>Deep-cultivation of Planctomycetes and their phenomic and genomic characterization uncovers novel biology.</title>
        <authorList>
            <person name="Wiegand S."/>
            <person name="Jogler M."/>
            <person name="Boedeker C."/>
            <person name="Pinto D."/>
            <person name="Vollmers J."/>
            <person name="Rivas-Marin E."/>
            <person name="Kohn T."/>
            <person name="Peeters S.H."/>
            <person name="Heuer A."/>
            <person name="Rast P."/>
            <person name="Oberbeckmann S."/>
            <person name="Bunk B."/>
            <person name="Jeske O."/>
            <person name="Meyerdierks A."/>
            <person name="Storesund J.E."/>
            <person name="Kallscheuer N."/>
            <person name="Luecker S."/>
            <person name="Lage O.M."/>
            <person name="Pohl T."/>
            <person name="Merkel B.J."/>
            <person name="Hornburger P."/>
            <person name="Mueller R.-W."/>
            <person name="Bruemmer F."/>
            <person name="Labrenz M."/>
            <person name="Spormann A.M."/>
            <person name="Op den Camp H."/>
            <person name="Overmann J."/>
            <person name="Amann R."/>
            <person name="Jetten M.S.M."/>
            <person name="Mascher T."/>
            <person name="Medema M.H."/>
            <person name="Devos D.P."/>
            <person name="Kaster A.-K."/>
            <person name="Ovreas L."/>
            <person name="Rohde M."/>
            <person name="Galperin M.Y."/>
            <person name="Jogler C."/>
        </authorList>
    </citation>
    <scope>NUCLEOTIDE SEQUENCE [LARGE SCALE GENOMIC DNA]</scope>
    <source>
        <strain evidence="1 2">Pla175</strain>
    </source>
</reference>
<proteinExistence type="predicted"/>
<sequence>MECILVWHDACKPFEVPSVTDSFHLHRSQPVTAAPYVATSSTTIGCVTVPSCGAFTRSRVDSYLAFCCMPEGKPLCYNPVRLHPRYCVAG</sequence>
<dbReference type="AlphaFoldDB" id="A0A518DA99"/>
<dbReference type="Proteomes" id="UP000317429">
    <property type="component" value="Chromosome"/>
</dbReference>
<accession>A0A518DA99</accession>
<dbReference type="EMBL" id="CP036291">
    <property type="protein sequence ID" value="QDU88404.1"/>
    <property type="molecule type" value="Genomic_DNA"/>
</dbReference>
<evidence type="ECO:0000313" key="2">
    <source>
        <dbReference type="Proteomes" id="UP000317429"/>
    </source>
</evidence>
<organism evidence="1 2">
    <name type="scientific">Pirellulimonas nuda</name>
    <dbReference type="NCBI Taxonomy" id="2528009"/>
    <lineage>
        <taxon>Bacteria</taxon>
        <taxon>Pseudomonadati</taxon>
        <taxon>Planctomycetota</taxon>
        <taxon>Planctomycetia</taxon>
        <taxon>Pirellulales</taxon>
        <taxon>Lacipirellulaceae</taxon>
        <taxon>Pirellulimonas</taxon>
    </lineage>
</organism>